<dbReference type="RefSeq" id="XP_037141854.1">
    <property type="nucleotide sequence ID" value="XM_037285959.1"/>
</dbReference>
<dbReference type="PROSITE" id="PS50245">
    <property type="entry name" value="CAP_GLY_2"/>
    <property type="match status" value="1"/>
</dbReference>
<dbReference type="Gene3D" id="2.30.30.190">
    <property type="entry name" value="CAP Gly-rich-like domain"/>
    <property type="match status" value="1"/>
</dbReference>
<feature type="compositionally biased region" description="Polar residues" evidence="2">
    <location>
        <begin position="108"/>
        <end position="139"/>
    </location>
</feature>
<feature type="coiled-coil region" evidence="1">
    <location>
        <begin position="193"/>
        <end position="260"/>
    </location>
</feature>
<name>A0A7H9AV49_ZYGMR</name>
<protein>
    <recommendedName>
        <fullName evidence="3">CAP-Gly domain-containing protein</fullName>
    </recommendedName>
</protein>
<dbReference type="GeneID" id="59233762"/>
<sequence>MERYKEKIGCLVHIPNVGRGKLKYLGPVEGKPGIYAGVDLLANIGKNNGSFGERQYFESEYPHSGLFVQLEKLIPLIESTYDSKKDPLAIESSPQNEKENVQNKERNLWSSETTIQKTSTGNNQQSPTLVNNLLTSSDGKSPKHDDFKTTPSSGKHESKSSLGYSDVDGDVCMSALSSKDAVPYSEYYSSKSYRDQQLRIEKHEKEIMQYKKLLNEQRVLLEELQPAIEEYEKNMLLVEKENQELRYQLIKQQEQQEKQKQFFEGEHEQLLTVVEELHEQMKSNERYFKNSSGTCLPKD</sequence>
<dbReference type="InterPro" id="IPR000938">
    <property type="entry name" value="CAP-Gly_domain"/>
</dbReference>
<dbReference type="AlphaFoldDB" id="A0A7H9AV49"/>
<gene>
    <name evidence="4" type="ORF">HG535_0A00650</name>
</gene>
<dbReference type="Pfam" id="PF01302">
    <property type="entry name" value="CAP_GLY"/>
    <property type="match status" value="1"/>
</dbReference>
<feature type="domain" description="CAP-Gly" evidence="3">
    <location>
        <begin position="26"/>
        <end position="69"/>
    </location>
</feature>
<evidence type="ECO:0000256" key="1">
    <source>
        <dbReference type="SAM" id="Coils"/>
    </source>
</evidence>
<proteinExistence type="predicted"/>
<dbReference type="KEGG" id="zmk:HG535_0A00650"/>
<dbReference type="InterPro" id="IPR036859">
    <property type="entry name" value="CAP-Gly_dom_sf"/>
</dbReference>
<evidence type="ECO:0000313" key="5">
    <source>
        <dbReference type="Proteomes" id="UP000509704"/>
    </source>
</evidence>
<dbReference type="Proteomes" id="UP000509704">
    <property type="component" value="Chromosome 1"/>
</dbReference>
<keyword evidence="1" id="KW-0175">Coiled coil</keyword>
<feature type="compositionally biased region" description="Basic and acidic residues" evidence="2">
    <location>
        <begin position="140"/>
        <end position="159"/>
    </location>
</feature>
<dbReference type="SUPFAM" id="SSF74924">
    <property type="entry name" value="Cap-Gly domain"/>
    <property type="match status" value="1"/>
</dbReference>
<dbReference type="OrthoDB" id="2130750at2759"/>
<evidence type="ECO:0000256" key="2">
    <source>
        <dbReference type="SAM" id="MobiDB-lite"/>
    </source>
</evidence>
<dbReference type="SMART" id="SM01052">
    <property type="entry name" value="CAP_GLY"/>
    <property type="match status" value="1"/>
</dbReference>
<feature type="compositionally biased region" description="Basic and acidic residues" evidence="2">
    <location>
        <begin position="96"/>
        <end position="107"/>
    </location>
</feature>
<reference evidence="4 5" key="1">
    <citation type="submission" date="2020-07" db="EMBL/GenBank/DDBJ databases">
        <title>The yeast mating-type switching endonuclease HO is a domesticated member of an unorthodox homing genetic element family.</title>
        <authorList>
            <person name="Coughlan A.Y."/>
            <person name="Lombardi L."/>
            <person name="Braun-Galleani S."/>
            <person name="Martos A.R."/>
            <person name="Galeote V."/>
            <person name="Bigey F."/>
            <person name="Dequin S."/>
            <person name="Byrne K.P."/>
            <person name="Wolfe K.H."/>
        </authorList>
    </citation>
    <scope>NUCLEOTIDE SEQUENCE [LARGE SCALE GENOMIC DNA]</scope>
    <source>
        <strain evidence="4 5">NRRL Y-6702</strain>
    </source>
</reference>
<feature type="region of interest" description="Disordered" evidence="2">
    <location>
        <begin position="85"/>
        <end position="164"/>
    </location>
</feature>
<accession>A0A7H9AV49</accession>
<evidence type="ECO:0000259" key="3">
    <source>
        <dbReference type="PROSITE" id="PS50245"/>
    </source>
</evidence>
<keyword evidence="5" id="KW-1185">Reference proteome</keyword>
<evidence type="ECO:0000313" key="4">
    <source>
        <dbReference type="EMBL" id="QLG70126.1"/>
    </source>
</evidence>
<dbReference type="EMBL" id="CP058604">
    <property type="protein sequence ID" value="QLG70126.1"/>
    <property type="molecule type" value="Genomic_DNA"/>
</dbReference>
<organism evidence="4 5">
    <name type="scientific">Zygotorulaspora mrakii</name>
    <name type="common">Zygosaccharomyces mrakii</name>
    <dbReference type="NCBI Taxonomy" id="42260"/>
    <lineage>
        <taxon>Eukaryota</taxon>
        <taxon>Fungi</taxon>
        <taxon>Dikarya</taxon>
        <taxon>Ascomycota</taxon>
        <taxon>Saccharomycotina</taxon>
        <taxon>Saccharomycetes</taxon>
        <taxon>Saccharomycetales</taxon>
        <taxon>Saccharomycetaceae</taxon>
        <taxon>Zygotorulaspora</taxon>
    </lineage>
</organism>